<dbReference type="EMBL" id="JACIFD010000014">
    <property type="protein sequence ID" value="MBB4072066.1"/>
    <property type="molecule type" value="Genomic_DNA"/>
</dbReference>
<keyword evidence="1" id="KW-0812">Transmembrane</keyword>
<proteinExistence type="predicted"/>
<evidence type="ECO:0000313" key="3">
    <source>
        <dbReference type="Proteomes" id="UP000571183"/>
    </source>
</evidence>
<keyword evidence="1" id="KW-1133">Transmembrane helix</keyword>
<feature type="transmembrane region" description="Helical" evidence="1">
    <location>
        <begin position="39"/>
        <end position="56"/>
    </location>
</feature>
<evidence type="ECO:0000313" key="2">
    <source>
        <dbReference type="EMBL" id="MBB4072066.1"/>
    </source>
</evidence>
<keyword evidence="3" id="KW-1185">Reference proteome</keyword>
<name>A0A840DSG1_9MICO</name>
<evidence type="ECO:0000256" key="1">
    <source>
        <dbReference type="SAM" id="Phobius"/>
    </source>
</evidence>
<dbReference type="AlphaFoldDB" id="A0A840DSG1"/>
<dbReference type="Proteomes" id="UP000571183">
    <property type="component" value="Unassembled WGS sequence"/>
</dbReference>
<protein>
    <submittedName>
        <fullName evidence="2">Uncharacterized protein</fullName>
    </submittedName>
</protein>
<keyword evidence="1" id="KW-0472">Membrane</keyword>
<accession>A0A840DSG1</accession>
<gene>
    <name evidence="2" type="ORF">F5897_001389</name>
</gene>
<sequence>MKPPKVVCEMLHKSGFWFLLAMLFLLFDAFDSVLQPNGATVAALLFMTVGLGVLPRETRRGPAQERTGEAG</sequence>
<organism evidence="2 3">
    <name type="scientific">Canibacter oris</name>
    <dbReference type="NCBI Taxonomy" id="1365628"/>
    <lineage>
        <taxon>Bacteria</taxon>
        <taxon>Bacillati</taxon>
        <taxon>Actinomycetota</taxon>
        <taxon>Actinomycetes</taxon>
        <taxon>Micrococcales</taxon>
        <taxon>Microbacteriaceae</taxon>
        <taxon>Canibacter</taxon>
    </lineage>
</organism>
<reference evidence="2 3" key="1">
    <citation type="submission" date="2020-08" db="EMBL/GenBank/DDBJ databases">
        <title>Sequencing the genomes of 1000 actinobacteria strains.</title>
        <authorList>
            <person name="Klenk H.-P."/>
        </authorList>
    </citation>
    <scope>NUCLEOTIDE SEQUENCE [LARGE SCALE GENOMIC DNA]</scope>
    <source>
        <strain evidence="2 3">DSM 27064</strain>
    </source>
</reference>
<comment type="caution">
    <text evidence="2">The sequence shown here is derived from an EMBL/GenBank/DDBJ whole genome shotgun (WGS) entry which is preliminary data.</text>
</comment>